<sequence length="69" mass="7556">MDGLIQGGSWYTSCGSVAILGPNSTDWVNVEQSPGMEEPAKGRPDVKGKVRHHFVSIHASRVRPGKYYL</sequence>
<name>A0A2J6S8J6_HYAVF</name>
<protein>
    <submittedName>
        <fullName evidence="1">Uncharacterized protein</fullName>
    </submittedName>
</protein>
<accession>A0A2J6S8J6</accession>
<dbReference type="AlphaFoldDB" id="A0A2J6S8J6"/>
<proteinExistence type="predicted"/>
<organism evidence="1 2">
    <name type="scientific">Hyaloscypha variabilis (strain UAMH 11265 / GT02V1 / F)</name>
    <name type="common">Meliniomyces variabilis</name>
    <dbReference type="NCBI Taxonomy" id="1149755"/>
    <lineage>
        <taxon>Eukaryota</taxon>
        <taxon>Fungi</taxon>
        <taxon>Dikarya</taxon>
        <taxon>Ascomycota</taxon>
        <taxon>Pezizomycotina</taxon>
        <taxon>Leotiomycetes</taxon>
        <taxon>Helotiales</taxon>
        <taxon>Hyaloscyphaceae</taxon>
        <taxon>Hyaloscypha</taxon>
        <taxon>Hyaloscypha variabilis</taxon>
    </lineage>
</organism>
<dbReference type="Proteomes" id="UP000235786">
    <property type="component" value="Unassembled WGS sequence"/>
</dbReference>
<evidence type="ECO:0000313" key="2">
    <source>
        <dbReference type="Proteomes" id="UP000235786"/>
    </source>
</evidence>
<keyword evidence="2" id="KW-1185">Reference proteome</keyword>
<evidence type="ECO:0000313" key="1">
    <source>
        <dbReference type="EMBL" id="PMD47092.1"/>
    </source>
</evidence>
<reference evidence="1 2" key="1">
    <citation type="submission" date="2016-04" db="EMBL/GenBank/DDBJ databases">
        <title>A degradative enzymes factory behind the ericoid mycorrhizal symbiosis.</title>
        <authorList>
            <consortium name="DOE Joint Genome Institute"/>
            <person name="Martino E."/>
            <person name="Morin E."/>
            <person name="Grelet G."/>
            <person name="Kuo A."/>
            <person name="Kohler A."/>
            <person name="Daghino S."/>
            <person name="Barry K."/>
            <person name="Choi C."/>
            <person name="Cichocki N."/>
            <person name="Clum A."/>
            <person name="Copeland A."/>
            <person name="Hainaut M."/>
            <person name="Haridas S."/>
            <person name="Labutti K."/>
            <person name="Lindquist E."/>
            <person name="Lipzen A."/>
            <person name="Khouja H.-R."/>
            <person name="Murat C."/>
            <person name="Ohm R."/>
            <person name="Olson A."/>
            <person name="Spatafora J."/>
            <person name="Veneault-Fourrey C."/>
            <person name="Henrissat B."/>
            <person name="Grigoriev I."/>
            <person name="Martin F."/>
            <person name="Perotto S."/>
        </authorList>
    </citation>
    <scope>NUCLEOTIDE SEQUENCE [LARGE SCALE GENOMIC DNA]</scope>
    <source>
        <strain evidence="1 2">F</strain>
    </source>
</reference>
<gene>
    <name evidence="1" type="ORF">L207DRAFT_506133</name>
</gene>
<dbReference type="EMBL" id="KZ613938">
    <property type="protein sequence ID" value="PMD47092.1"/>
    <property type="molecule type" value="Genomic_DNA"/>
</dbReference>
<dbReference type="OrthoDB" id="5428055at2759"/>